<evidence type="ECO:0000259" key="13">
    <source>
        <dbReference type="PROSITE" id="PS51192"/>
    </source>
</evidence>
<dbReference type="InterPro" id="IPR014001">
    <property type="entry name" value="Helicase_ATP-bd"/>
</dbReference>
<dbReference type="SMART" id="SM00487">
    <property type="entry name" value="DEXDc"/>
    <property type="match status" value="1"/>
</dbReference>
<dbReference type="GO" id="GO:0009035">
    <property type="term" value="F:type I site-specific deoxyribonuclease activity"/>
    <property type="evidence" value="ECO:0007669"/>
    <property type="project" value="UniProtKB-EC"/>
</dbReference>
<dbReference type="Pfam" id="PF11867">
    <property type="entry name" value="T1RH-like_C"/>
    <property type="match status" value="1"/>
</dbReference>
<evidence type="ECO:0000256" key="5">
    <source>
        <dbReference type="ARBA" id="ARBA00022741"/>
    </source>
</evidence>
<dbReference type="CDD" id="cd18800">
    <property type="entry name" value="SF2_C_EcoR124I-like"/>
    <property type="match status" value="1"/>
</dbReference>
<dbReference type="PANTHER" id="PTHR30195:SF15">
    <property type="entry name" value="TYPE I RESTRICTION ENZYME HINDI ENDONUCLEASE SUBUNIT"/>
    <property type="match status" value="1"/>
</dbReference>
<name>A0A1T4ZT70_9FIRM</name>
<dbReference type="GO" id="GO:0009307">
    <property type="term" value="P:DNA restriction-modification system"/>
    <property type="evidence" value="ECO:0007669"/>
    <property type="project" value="UniProtKB-KW"/>
</dbReference>
<dbReference type="InterPro" id="IPR021810">
    <property type="entry name" value="T1RH-like_C"/>
</dbReference>
<dbReference type="AlphaFoldDB" id="A0A1T4ZT70"/>
<evidence type="ECO:0000256" key="8">
    <source>
        <dbReference type="ARBA" id="ARBA00022801"/>
    </source>
</evidence>
<dbReference type="InterPro" id="IPR007409">
    <property type="entry name" value="Restrct_endonuc_type1_HsdR_N"/>
</dbReference>
<dbReference type="EC" id="3.1.21.3" evidence="11"/>
<dbReference type="InterPro" id="IPR040980">
    <property type="entry name" value="SWI2_SNF2"/>
</dbReference>
<dbReference type="Proteomes" id="UP000243406">
    <property type="component" value="Unassembled WGS sequence"/>
</dbReference>
<evidence type="ECO:0000313" key="14">
    <source>
        <dbReference type="EMBL" id="SKB25866.1"/>
    </source>
</evidence>
<proteinExistence type="inferred from homology"/>
<keyword evidence="5 11" id="KW-0547">Nucleotide-binding</keyword>
<accession>A0A1T4ZT70</accession>
<evidence type="ECO:0000256" key="7">
    <source>
        <dbReference type="ARBA" id="ARBA00022759"/>
    </source>
</evidence>
<keyword evidence="15" id="KW-1185">Reference proteome</keyword>
<keyword evidence="10 11" id="KW-0238">DNA-binding</keyword>
<dbReference type="SUPFAM" id="SSF52540">
    <property type="entry name" value="P-loop containing nucleoside triphosphate hydrolases"/>
    <property type="match status" value="1"/>
</dbReference>
<keyword evidence="4" id="KW-0540">Nuclease</keyword>
<dbReference type="InterPro" id="IPR055180">
    <property type="entry name" value="HsdR_RecA-like_helicase_dom_2"/>
</dbReference>
<evidence type="ECO:0000256" key="1">
    <source>
        <dbReference type="ARBA" id="ARBA00000851"/>
    </source>
</evidence>
<dbReference type="Pfam" id="PF04313">
    <property type="entry name" value="HSDR_N"/>
    <property type="match status" value="1"/>
</dbReference>
<dbReference type="Pfam" id="PF18766">
    <property type="entry name" value="SWI2_SNF2"/>
    <property type="match status" value="1"/>
</dbReference>
<keyword evidence="8 11" id="KW-0378">Hydrolase</keyword>
<keyword evidence="12" id="KW-0175">Coiled coil</keyword>
<dbReference type="RefSeq" id="WP_079588357.1">
    <property type="nucleotide sequence ID" value="NZ_FUYN01000001.1"/>
</dbReference>
<dbReference type="EMBL" id="FUYN01000001">
    <property type="protein sequence ID" value="SKB25866.1"/>
    <property type="molecule type" value="Genomic_DNA"/>
</dbReference>
<dbReference type="InterPro" id="IPR051268">
    <property type="entry name" value="Type-I_R_enzyme_R_subunit"/>
</dbReference>
<keyword evidence="9 11" id="KW-0067">ATP-binding</keyword>
<dbReference type="Pfam" id="PF22679">
    <property type="entry name" value="T1R_D3-like"/>
    <property type="match status" value="1"/>
</dbReference>
<feature type="coiled-coil region" evidence="12">
    <location>
        <begin position="561"/>
        <end position="588"/>
    </location>
</feature>
<reference evidence="15" key="1">
    <citation type="submission" date="2017-02" db="EMBL/GenBank/DDBJ databases">
        <authorList>
            <person name="Varghese N."/>
            <person name="Submissions S."/>
        </authorList>
    </citation>
    <scope>NUCLEOTIDE SEQUENCE [LARGE SCALE GENOMIC DNA]</scope>
    <source>
        <strain evidence="15">ATCC 35199</strain>
    </source>
</reference>
<evidence type="ECO:0000256" key="12">
    <source>
        <dbReference type="SAM" id="Coils"/>
    </source>
</evidence>
<evidence type="ECO:0000313" key="15">
    <source>
        <dbReference type="Proteomes" id="UP000243406"/>
    </source>
</evidence>
<dbReference type="Gene3D" id="3.40.50.300">
    <property type="entry name" value="P-loop containing nucleotide triphosphate hydrolases"/>
    <property type="match status" value="2"/>
</dbReference>
<feature type="domain" description="Helicase ATP-binding" evidence="13">
    <location>
        <begin position="289"/>
        <end position="454"/>
    </location>
</feature>
<evidence type="ECO:0000256" key="6">
    <source>
        <dbReference type="ARBA" id="ARBA00022747"/>
    </source>
</evidence>
<organism evidence="14 15">
    <name type="scientific">Acetoanaerobium noterae</name>
    <dbReference type="NCBI Taxonomy" id="745369"/>
    <lineage>
        <taxon>Bacteria</taxon>
        <taxon>Bacillati</taxon>
        <taxon>Bacillota</taxon>
        <taxon>Clostridia</taxon>
        <taxon>Peptostreptococcales</taxon>
        <taxon>Filifactoraceae</taxon>
        <taxon>Acetoanaerobium</taxon>
    </lineage>
</organism>
<comment type="similarity">
    <text evidence="2 11">Belongs to the HsdR family.</text>
</comment>
<evidence type="ECO:0000256" key="3">
    <source>
        <dbReference type="ARBA" id="ARBA00011296"/>
    </source>
</evidence>
<keyword evidence="7" id="KW-0255">Endonuclease</keyword>
<comment type="catalytic activity">
    <reaction evidence="1 11">
        <text>Endonucleolytic cleavage of DNA to give random double-stranded fragments with terminal 5'-phosphates, ATP is simultaneously hydrolyzed.</text>
        <dbReference type="EC" id="3.1.21.3"/>
    </reaction>
</comment>
<dbReference type="GO" id="GO:0003677">
    <property type="term" value="F:DNA binding"/>
    <property type="evidence" value="ECO:0007669"/>
    <property type="project" value="UniProtKB-KW"/>
</dbReference>
<dbReference type="CDD" id="cd22332">
    <property type="entry name" value="HsdR_N"/>
    <property type="match status" value="1"/>
</dbReference>
<keyword evidence="6 11" id="KW-0680">Restriction system</keyword>
<gene>
    <name evidence="14" type="ORF">SAMN02745120_0356</name>
</gene>
<comment type="function">
    <text evidence="11">Subunit R is required for both nuclease and ATPase activities, but not for modification.</text>
</comment>
<dbReference type="PROSITE" id="PS51192">
    <property type="entry name" value="HELICASE_ATP_BIND_1"/>
    <property type="match status" value="1"/>
</dbReference>
<evidence type="ECO:0000256" key="2">
    <source>
        <dbReference type="ARBA" id="ARBA00008598"/>
    </source>
</evidence>
<sequence>MPNFISEDNIEQAAISRLVNENKYDEINCMTAEPETLPDGSGRDNKKQVVLPSVLFQSLCKINPIIPVEVVHKVADELIKTPTTAELMHTNYLNYNKLRNGIQVEYEKNGRKTPDRLKVIDFEEPTNNQFTVVSQLWIKGEVHWRRPDLIIYINGLPIVFIELKNSNIPVKNAYDMNLQNYLKDIPYLFHYNQICVLSNGTETRLGSFKAGYEHFFEWLKTDDEKESPNRKDIRENAISLEYLIAGLLRKESLIDYIENFILFDRQRVKLIAKNHQYLGVNNVFESFKCRESLKGKLGVFWHTQGSGKSYSMVMLARKIKHKVPGNFTFLVVTDREDLDTQIYKNFLRTEFITKEEKVQPANSSALREELKTNKTILFTLIHKFRYDKGKEYPVLSERDDIIVIVDEAHRTQYKDLAENMRKGLPNAQFLAFTGTPLLGSKRLTNSWFGDYVSEYNFAESIKDSATVPLYYVNGMKEVQLQNDYLDTDLAEILENEELNDAERQRLENHYARELEIIKRDDRLDKIARHIVYHFPRRGFLGKGMVISVDKFTAVKMYDKVQHYWKEEIKILNAQIAKLREEEKRKELKAIVDYMRKVDMAVVISEEDKEEEKFNKVGLSVKYHRERLNNVDENGLDIEDNFKNPDHTLQLVFVCSMWLTGFDAPSVSTLYLDKPMKGHTLMQTIARANRVYPGKTSGIVIGYLDVFKSLKRALLDYASDDSEDIPVKEVDKLYVQLLETIEETKQFCLHHNVDLSRLIDEDDVFINLSLFGEFADILVSKDEVRNEFRVYANTVSNLYEALRPDIFKMDFEPVYKEAILYLKGIIDGKIRPEKLESAKEKINQLLDVSVIAEESGHYDANSGTALTISTSTPVDLSKLDLDELKNHFRKAKYKNLEISNLREHIEKKLAQMMRENVTRDKFSERFRHIIEEYNAGGSQNDQFYLKLLKYMEELKEEEARHIKEELTESELEIYDLLQKDKLTKEELKTVKLAARELYKTLTEKKKDLFVVGWEKDDQPKQKVRNEIMTVLNSYLPESYDREVFSNKINVIFTHIVDQAMMGFNWVA</sequence>
<dbReference type="GO" id="GO:0005524">
    <property type="term" value="F:ATP binding"/>
    <property type="evidence" value="ECO:0007669"/>
    <property type="project" value="UniProtKB-KW"/>
</dbReference>
<dbReference type="InterPro" id="IPR027417">
    <property type="entry name" value="P-loop_NTPase"/>
</dbReference>
<comment type="subunit">
    <text evidence="3 11">The type I restriction/modification system is composed of three polypeptides R, M and S.</text>
</comment>
<dbReference type="Gene3D" id="3.90.1570.50">
    <property type="match status" value="1"/>
</dbReference>
<dbReference type="OrthoDB" id="9758243at2"/>
<evidence type="ECO:0000256" key="10">
    <source>
        <dbReference type="ARBA" id="ARBA00023125"/>
    </source>
</evidence>
<evidence type="ECO:0000256" key="9">
    <source>
        <dbReference type="ARBA" id="ARBA00022840"/>
    </source>
</evidence>
<dbReference type="InterPro" id="IPR004473">
    <property type="entry name" value="Restrct_endonuc_typeI_HsdR"/>
</dbReference>
<dbReference type="NCBIfam" id="TIGR00348">
    <property type="entry name" value="hsdR"/>
    <property type="match status" value="1"/>
</dbReference>
<evidence type="ECO:0000256" key="11">
    <source>
        <dbReference type="RuleBase" id="RU364115"/>
    </source>
</evidence>
<evidence type="ECO:0000256" key="4">
    <source>
        <dbReference type="ARBA" id="ARBA00022722"/>
    </source>
</evidence>
<dbReference type="PANTHER" id="PTHR30195">
    <property type="entry name" value="TYPE I SITE-SPECIFIC DEOXYRIBONUCLEASE PROTEIN SUBUNIT M AND R"/>
    <property type="match status" value="1"/>
</dbReference>
<protein>
    <recommendedName>
        <fullName evidence="11">Type I restriction enzyme endonuclease subunit</fullName>
        <shortName evidence="11">R protein</shortName>
        <ecNumber evidence="11">3.1.21.3</ecNumber>
    </recommendedName>
    <alternativeName>
        <fullName evidence="11">Type-1 restriction enzyme R protein</fullName>
    </alternativeName>
</protein>